<feature type="transmembrane region" description="Helical" evidence="2">
    <location>
        <begin position="833"/>
        <end position="851"/>
    </location>
</feature>
<organism evidence="3">
    <name type="scientific">Chlamydomonas euryale</name>
    <dbReference type="NCBI Taxonomy" id="1486919"/>
    <lineage>
        <taxon>Eukaryota</taxon>
        <taxon>Viridiplantae</taxon>
        <taxon>Chlorophyta</taxon>
        <taxon>core chlorophytes</taxon>
        <taxon>Chlorophyceae</taxon>
        <taxon>CS clade</taxon>
        <taxon>Chlamydomonadales</taxon>
        <taxon>Chlamydomonadaceae</taxon>
        <taxon>Chlamydomonas</taxon>
    </lineage>
</organism>
<dbReference type="InterPro" id="IPR022227">
    <property type="entry name" value="DUF3754"/>
</dbReference>
<accession>A0A7R9YSC9</accession>
<dbReference type="PANTHER" id="PTHR33645">
    <property type="entry name" value="AMINOPEPTIDASE (DUF3754)"/>
    <property type="match status" value="1"/>
</dbReference>
<evidence type="ECO:0000256" key="1">
    <source>
        <dbReference type="SAM" id="MobiDB-lite"/>
    </source>
</evidence>
<evidence type="ECO:0000256" key="2">
    <source>
        <dbReference type="SAM" id="Phobius"/>
    </source>
</evidence>
<dbReference type="Pfam" id="PF12576">
    <property type="entry name" value="DUF3754"/>
    <property type="match status" value="1"/>
</dbReference>
<dbReference type="CDD" id="cd00201">
    <property type="entry name" value="WW"/>
    <property type="match status" value="1"/>
</dbReference>
<evidence type="ECO:0008006" key="4">
    <source>
        <dbReference type="Google" id="ProtNLM"/>
    </source>
</evidence>
<dbReference type="PANTHER" id="PTHR33645:SF11">
    <property type="entry name" value="AMINOPEPTIDASE (DUF3754)"/>
    <property type="match status" value="1"/>
</dbReference>
<keyword evidence="2" id="KW-0472">Membrane</keyword>
<feature type="region of interest" description="Disordered" evidence="1">
    <location>
        <begin position="1140"/>
        <end position="1205"/>
    </location>
</feature>
<dbReference type="InterPro" id="IPR001202">
    <property type="entry name" value="WW_dom"/>
</dbReference>
<keyword evidence="2" id="KW-1133">Transmembrane helix</keyword>
<feature type="region of interest" description="Disordered" evidence="1">
    <location>
        <begin position="241"/>
        <end position="301"/>
    </location>
</feature>
<feature type="compositionally biased region" description="Low complexity" evidence="1">
    <location>
        <begin position="280"/>
        <end position="301"/>
    </location>
</feature>
<reference evidence="3" key="1">
    <citation type="submission" date="2021-01" db="EMBL/GenBank/DDBJ databases">
        <authorList>
            <person name="Corre E."/>
            <person name="Pelletier E."/>
            <person name="Niang G."/>
            <person name="Scheremetjew M."/>
            <person name="Finn R."/>
            <person name="Kale V."/>
            <person name="Holt S."/>
            <person name="Cochrane G."/>
            <person name="Meng A."/>
            <person name="Brown T."/>
            <person name="Cohen L."/>
        </authorList>
    </citation>
    <scope>NUCLEOTIDE SEQUENCE</scope>
    <source>
        <strain evidence="3">CCMP219</strain>
    </source>
</reference>
<feature type="compositionally biased region" description="Low complexity" evidence="1">
    <location>
        <begin position="55"/>
        <end position="65"/>
    </location>
</feature>
<name>A0A7R9YSC9_9CHLO</name>
<dbReference type="Gene3D" id="2.20.70.10">
    <property type="match status" value="1"/>
</dbReference>
<sequence length="1205" mass="129930">MPRSGQVKPLTEWAASLESARAARAARAAHAAAPTAAASVPRAYSQAAPVPQHAYAHAAASAHPQGQEHGQAKVSAYAQEQAYVQASAPAHASEQAYTPAAMASAHGQEYMRAGALAYAQQQANAPVSAPAHAHGHTYPQTGAPAYEQQQTYAFAHPYSHTHEHACPQAGVLAYVQQQQAYAPAGTPTHAYPQAHMPAAAPSYTQEQACMQAGAAAHTHERYVPEAAQAATSATGARMSVLPAAAAQASPAPWGQKGGDDDDSDGHGRPNSPPRPRKVPPWRASSCEIEPPSASAASAASADSLPGRQLQWADILAPVNLAGSPQRRPRQLGGAAVAAPMASSCGYEAGMRHEQPRKPLTAWAASLHAVQASRGIGRGGKPVAESQLSERTLEAEAGGVAAQQQAVVWGQAQQSRPTEWARQLADKGGSGAQAMADRALPAVAAAPPRAKQVQYAAVAPPVWGQSMPKKDTEWARSLNGAAAEAAVAPRALGGMPAPHRVSVREFLDGAPMTKPLLPELSTSSGPGAAAPTAPGHRHSKAKVQNMYLAHEHTATENYIPYLYNEIRDMIVENHADVFAAGDNRRKFFWLCKWFTLRNSARLNYIFSDIYDLYDRLDPDVDDDTCDAAGFESYMKQFRPLFRVLLGRANFERLTEEKVQEAYEESNATVGGRFGQGVSVKPVDPNIIEYRIFYREQHTEEVEYSSWRTLWMTRVAHVQMFERMVIVYRRRPQEHIDYLQAQNPPNSFMVWFKGVFNWVFNIQRLSPDTLEPGNLYIRYFKDVASCDIDMLLPGAEPKFSWIDYILIWGSLIVALVAAIYKAATGTLNFSTPTNIATSTVLVIMPIVALIKGYSSVKNTLMDLHLYLANLYATHNLSTNQACISQVLVDAQGQEDREVLLAYFFMWRGQDQPRPMSKGELDRTVERFISDQLAADGIAMKIDFEVDDAVDKLVRMGIATEVDGGKCGAEEDKMYVVHGLDDAVELAHVRHFAEAKEVYGVRPRRKHNYNGAADDQDESVVASGGFGGGALGDPDDGPVWQEVMGRVPATGQKYRYYWNTATGESSYTPPEGEPYVPLPEEQLPAAPAAAEQGARSAAGAAWQECVGVKDDTGQKYRYFWNRETGESAYALPPGAAFAPLAGGAGGAAGKASPDQPAARDTNGAQPLAATPPPEPSRPQAAAPAPRPPRVSSNGPPWKVKAKDSGLKL</sequence>
<gene>
    <name evidence="3" type="ORF">CEUR00632_LOCUS3336</name>
</gene>
<evidence type="ECO:0000313" key="3">
    <source>
        <dbReference type="EMBL" id="CAD8283301.1"/>
    </source>
</evidence>
<proteinExistence type="predicted"/>
<dbReference type="AlphaFoldDB" id="A0A7R9YSC9"/>
<feature type="transmembrane region" description="Helical" evidence="2">
    <location>
        <begin position="799"/>
        <end position="821"/>
    </location>
</feature>
<keyword evidence="2" id="KW-0812">Transmembrane</keyword>
<dbReference type="EMBL" id="HBEC01007376">
    <property type="protein sequence ID" value="CAD8283301.1"/>
    <property type="molecule type" value="Transcribed_RNA"/>
</dbReference>
<feature type="region of interest" description="Disordered" evidence="1">
    <location>
        <begin position="1007"/>
        <end position="1032"/>
    </location>
</feature>
<feature type="region of interest" description="Disordered" evidence="1">
    <location>
        <begin position="55"/>
        <end position="74"/>
    </location>
</feature>
<feature type="compositionally biased region" description="Low complexity" evidence="1">
    <location>
        <begin position="241"/>
        <end position="254"/>
    </location>
</feature>
<protein>
    <recommendedName>
        <fullName evidence="4">WW domain-containing protein</fullName>
    </recommendedName>
</protein>